<comment type="caution">
    <text evidence="2">The sequence shown here is derived from an EMBL/GenBank/DDBJ whole genome shotgun (WGS) entry which is preliminary data.</text>
</comment>
<sequence length="247" mass="27419">MPHLAATPPTSSAAAAAPAALPTGAGGVAFGHWRTVPRPVALRLRLRARAARREGGGGVRTEELEQDTMQRTFYDLLGISAEGSTDEVRAAYRRLALKYHPDVSPPGAAAENTRRFIEVQEAYETLSDPSRRASYDRALARGVCRLAFSGSRSHRAYYHHHQDHEEKSGWRRSWEDQVAELKRRSMTKDSDENLSWGARMRRRRAEARFEGCCLRGFELCFKDEPAGKPAADPLSESLSTSNVAVVL</sequence>
<proteinExistence type="predicted"/>
<dbReference type="AlphaFoldDB" id="A0A8T0RQN1"/>
<dbReference type="GO" id="GO:0009507">
    <property type="term" value="C:chloroplast"/>
    <property type="evidence" value="ECO:0007669"/>
    <property type="project" value="TreeGrafter"/>
</dbReference>
<reference evidence="2" key="1">
    <citation type="submission" date="2020-05" db="EMBL/GenBank/DDBJ databases">
        <title>WGS assembly of Panicum virgatum.</title>
        <authorList>
            <person name="Lovell J.T."/>
            <person name="Jenkins J."/>
            <person name="Shu S."/>
            <person name="Juenger T.E."/>
            <person name="Schmutz J."/>
        </authorList>
    </citation>
    <scope>NUCLEOTIDE SEQUENCE</scope>
    <source>
        <strain evidence="2">AP13</strain>
    </source>
</reference>
<organism evidence="2 3">
    <name type="scientific">Panicum virgatum</name>
    <name type="common">Blackwell switchgrass</name>
    <dbReference type="NCBI Taxonomy" id="38727"/>
    <lineage>
        <taxon>Eukaryota</taxon>
        <taxon>Viridiplantae</taxon>
        <taxon>Streptophyta</taxon>
        <taxon>Embryophyta</taxon>
        <taxon>Tracheophyta</taxon>
        <taxon>Spermatophyta</taxon>
        <taxon>Magnoliopsida</taxon>
        <taxon>Liliopsida</taxon>
        <taxon>Poales</taxon>
        <taxon>Poaceae</taxon>
        <taxon>PACMAD clade</taxon>
        <taxon>Panicoideae</taxon>
        <taxon>Panicodae</taxon>
        <taxon>Paniceae</taxon>
        <taxon>Panicinae</taxon>
        <taxon>Panicum</taxon>
        <taxon>Panicum sect. Hiantes</taxon>
    </lineage>
</organism>
<dbReference type="GO" id="GO:0005783">
    <property type="term" value="C:endoplasmic reticulum"/>
    <property type="evidence" value="ECO:0007669"/>
    <property type="project" value="UniProtKB-ARBA"/>
</dbReference>
<feature type="domain" description="J" evidence="1">
    <location>
        <begin position="72"/>
        <end position="139"/>
    </location>
</feature>
<accession>A0A8T0RQN1</accession>
<dbReference type="SUPFAM" id="SSF46565">
    <property type="entry name" value="Chaperone J-domain"/>
    <property type="match status" value="1"/>
</dbReference>
<dbReference type="InterPro" id="IPR001623">
    <property type="entry name" value="DnaJ_domain"/>
</dbReference>
<evidence type="ECO:0000259" key="1">
    <source>
        <dbReference type="PROSITE" id="PS50076"/>
    </source>
</evidence>
<dbReference type="CDD" id="cd06257">
    <property type="entry name" value="DnaJ"/>
    <property type="match status" value="1"/>
</dbReference>
<dbReference type="Proteomes" id="UP000823388">
    <property type="component" value="Chromosome 5N"/>
</dbReference>
<dbReference type="PANTHER" id="PTHR45090:SF4">
    <property type="entry name" value="J DOMAIN-CONTAINING PROTEIN"/>
    <property type="match status" value="1"/>
</dbReference>
<name>A0A8T0RQN1_PANVG</name>
<dbReference type="PANTHER" id="PTHR45090">
    <property type="entry name" value="CHAPERONE PROTEIN DNAJ 20 CHLOROPLASTIC"/>
    <property type="match status" value="1"/>
</dbReference>
<dbReference type="FunFam" id="1.10.287.110:FF:000139">
    <property type="entry name" value="Chaperone protein dnaJ 20"/>
    <property type="match status" value="1"/>
</dbReference>
<dbReference type="EMBL" id="CM029046">
    <property type="protein sequence ID" value="KAG2587590.1"/>
    <property type="molecule type" value="Genomic_DNA"/>
</dbReference>
<dbReference type="SMART" id="SM00271">
    <property type="entry name" value="DnaJ"/>
    <property type="match status" value="1"/>
</dbReference>
<dbReference type="PROSITE" id="PS00636">
    <property type="entry name" value="DNAJ_1"/>
    <property type="match status" value="1"/>
</dbReference>
<evidence type="ECO:0000313" key="2">
    <source>
        <dbReference type="EMBL" id="KAG2587590.1"/>
    </source>
</evidence>
<keyword evidence="3" id="KW-1185">Reference proteome</keyword>
<dbReference type="InterPro" id="IPR018253">
    <property type="entry name" value="DnaJ_domain_CS"/>
</dbReference>
<dbReference type="InterPro" id="IPR053232">
    <property type="entry name" value="DnaJ_C/III_chloroplastic"/>
</dbReference>
<dbReference type="PROSITE" id="PS50076">
    <property type="entry name" value="DNAJ_2"/>
    <property type="match status" value="1"/>
</dbReference>
<dbReference type="InterPro" id="IPR036869">
    <property type="entry name" value="J_dom_sf"/>
</dbReference>
<protein>
    <recommendedName>
        <fullName evidence="1">J domain-containing protein</fullName>
    </recommendedName>
</protein>
<gene>
    <name evidence="2" type="ORF">PVAP13_5NG159600</name>
</gene>
<dbReference type="Pfam" id="PF00226">
    <property type="entry name" value="DnaJ"/>
    <property type="match status" value="1"/>
</dbReference>
<dbReference type="Gene3D" id="1.10.287.110">
    <property type="entry name" value="DnaJ domain"/>
    <property type="match status" value="1"/>
</dbReference>
<dbReference type="PRINTS" id="PR00625">
    <property type="entry name" value="JDOMAIN"/>
</dbReference>
<evidence type="ECO:0000313" key="3">
    <source>
        <dbReference type="Proteomes" id="UP000823388"/>
    </source>
</evidence>